<name>A0A176WHY6_MARPO</name>
<comment type="caution">
    <text evidence="1">The sequence shown here is derived from an EMBL/GenBank/DDBJ whole genome shotgun (WGS) entry which is preliminary data.</text>
</comment>
<accession>A0A176WHY6</accession>
<evidence type="ECO:0000313" key="2">
    <source>
        <dbReference type="Proteomes" id="UP000077202"/>
    </source>
</evidence>
<organism evidence="1 2">
    <name type="scientific">Marchantia polymorpha subsp. ruderalis</name>
    <dbReference type="NCBI Taxonomy" id="1480154"/>
    <lineage>
        <taxon>Eukaryota</taxon>
        <taxon>Viridiplantae</taxon>
        <taxon>Streptophyta</taxon>
        <taxon>Embryophyta</taxon>
        <taxon>Marchantiophyta</taxon>
        <taxon>Marchantiopsida</taxon>
        <taxon>Marchantiidae</taxon>
        <taxon>Marchantiales</taxon>
        <taxon>Marchantiaceae</taxon>
        <taxon>Marchantia</taxon>
    </lineage>
</organism>
<proteinExistence type="predicted"/>
<dbReference type="Proteomes" id="UP000077202">
    <property type="component" value="Unassembled WGS sequence"/>
</dbReference>
<reference evidence="1" key="1">
    <citation type="submission" date="2016-03" db="EMBL/GenBank/DDBJ databases">
        <title>Mechanisms controlling the formation of the plant cell surface in tip-growing cells are functionally conserved among land plants.</title>
        <authorList>
            <person name="Honkanen S."/>
            <person name="Jones V.A."/>
            <person name="Morieri G."/>
            <person name="Champion C."/>
            <person name="Hetherington A.J."/>
            <person name="Kelly S."/>
            <person name="Saint-Marcoux D."/>
            <person name="Proust H."/>
            <person name="Prescott H."/>
            <person name="Dolan L."/>
        </authorList>
    </citation>
    <scope>NUCLEOTIDE SEQUENCE [LARGE SCALE GENOMIC DNA]</scope>
    <source>
        <tissue evidence="1">Whole gametophyte</tissue>
    </source>
</reference>
<keyword evidence="2" id="KW-1185">Reference proteome</keyword>
<dbReference type="EMBL" id="LVLJ01000985">
    <property type="protein sequence ID" value="OAE31766.1"/>
    <property type="molecule type" value="Genomic_DNA"/>
</dbReference>
<gene>
    <name evidence="1" type="ORF">AXG93_4874s1310</name>
</gene>
<sequence length="193" mass="22546">MKANRVHWARIFYDLVWINASARWKGPLMNHLALNIVNFYRGMGLLTKAEDKRFSKERKIIVVESSEGTEEEDNSRLRVPAQIITREPVQVDVLPTRERPERQLAKRQKTRFVGSEDLPQPKTSEELVKELTMSEAILGQIVAQVGRKDSVVPLLKYLDTKREKYTVRMQLESYVELIKNRTKLKRAMALKRK</sequence>
<protein>
    <submittedName>
        <fullName evidence="1">Uncharacterized protein</fullName>
    </submittedName>
</protein>
<evidence type="ECO:0000313" key="1">
    <source>
        <dbReference type="EMBL" id="OAE31766.1"/>
    </source>
</evidence>
<dbReference type="AlphaFoldDB" id="A0A176WHY6"/>